<keyword evidence="2 3" id="KW-0802">TPR repeat</keyword>
<comment type="caution">
    <text evidence="4">The sequence shown here is derived from an EMBL/GenBank/DDBJ whole genome shotgun (WGS) entry which is preliminary data.</text>
</comment>
<dbReference type="Pfam" id="PF07719">
    <property type="entry name" value="TPR_2"/>
    <property type="match status" value="1"/>
</dbReference>
<name>A0A4S3KE89_9GAMM</name>
<dbReference type="PANTHER" id="PTHR45586:SF1">
    <property type="entry name" value="LIPOPOLYSACCHARIDE ASSEMBLY PROTEIN B"/>
    <property type="match status" value="1"/>
</dbReference>
<feature type="repeat" description="TPR" evidence="3">
    <location>
        <begin position="123"/>
        <end position="156"/>
    </location>
</feature>
<feature type="repeat" description="TPR" evidence="3">
    <location>
        <begin position="55"/>
        <end position="88"/>
    </location>
</feature>
<proteinExistence type="predicted"/>
<evidence type="ECO:0000256" key="3">
    <source>
        <dbReference type="PROSITE-ProRule" id="PRU00339"/>
    </source>
</evidence>
<dbReference type="Proteomes" id="UP000306317">
    <property type="component" value="Unassembled WGS sequence"/>
</dbReference>
<evidence type="ECO:0000256" key="2">
    <source>
        <dbReference type="ARBA" id="ARBA00022803"/>
    </source>
</evidence>
<dbReference type="EMBL" id="MWIO01000031">
    <property type="protein sequence ID" value="THD06739.1"/>
    <property type="molecule type" value="Genomic_DNA"/>
</dbReference>
<accession>A0A4S3KE89</accession>
<reference evidence="4 5" key="1">
    <citation type="submission" date="2017-02" db="EMBL/GenBank/DDBJ databases">
        <title>Whole genome sequencing of Rhodanobacter lindaniclasticus DSM 17932.</title>
        <authorList>
            <person name="Kumar S."/>
            <person name="Patil P."/>
            <person name="Patil P.B."/>
        </authorList>
    </citation>
    <scope>NUCLEOTIDE SEQUENCE [LARGE SCALE GENOMIC DNA]</scope>
    <source>
        <strain evidence="4 5">DSM 17932</strain>
    </source>
</reference>
<dbReference type="OrthoDB" id="9766687at2"/>
<dbReference type="SUPFAM" id="SSF48452">
    <property type="entry name" value="TPR-like"/>
    <property type="match status" value="1"/>
</dbReference>
<dbReference type="PROSITE" id="PS50005">
    <property type="entry name" value="TPR"/>
    <property type="match status" value="2"/>
</dbReference>
<organism evidence="4 5">
    <name type="scientific">Rhodanobacter lindaniclasticus</name>
    <dbReference type="NCBI Taxonomy" id="75310"/>
    <lineage>
        <taxon>Bacteria</taxon>
        <taxon>Pseudomonadati</taxon>
        <taxon>Pseudomonadota</taxon>
        <taxon>Gammaproteobacteria</taxon>
        <taxon>Lysobacterales</taxon>
        <taxon>Rhodanobacteraceae</taxon>
        <taxon>Rhodanobacter</taxon>
    </lineage>
</organism>
<dbReference type="AlphaFoldDB" id="A0A4S3KE89"/>
<dbReference type="Gene3D" id="3.40.50.300">
    <property type="entry name" value="P-loop containing nucleotide triphosphate hydrolases"/>
    <property type="match status" value="1"/>
</dbReference>
<dbReference type="PANTHER" id="PTHR45586">
    <property type="entry name" value="TPR REPEAT-CONTAINING PROTEIN PA4667"/>
    <property type="match status" value="1"/>
</dbReference>
<dbReference type="SUPFAM" id="SSF52540">
    <property type="entry name" value="P-loop containing nucleoside triphosphate hydrolases"/>
    <property type="match status" value="1"/>
</dbReference>
<sequence length="531" mass="58053">MGELQDHPLLTDRAAGLPAAATVLLGQAEAALQAQDPQAAEVALDGVLAILPDCAEALRMQGVVRHLRGDYVAAVAVLQRARALQPDDPLVRMNLATALFAAGEPAAAIAGLQRCCAMAPGFAPAWFNLGKMYMLQQRPAGAVTALHRALDAEPGHVPSRMLLAQAQASLGALEPAGENYRAVLRLQPDQADAWVGLADLETARFSAADAAQLEQLLGSPLASPRARVCLGFALTRALEDQGDYAGAFRTLRKANAQMYRQLAWNPARATAQMQAMRRVFDAPRAGAADARLGEGMIFVVGMPQAGSRLTVQVLAAHPAVAVVDETQVVEQVLKAETQRLRQPRAQWMAHATPADWQRLGQEYLARTASWRGDRACLVDRTPDNWRLVGAIRAMLPGARVVDSRRRALETCFSCYRQLFLDRHEFSYDLDHVVGCWSDYDALCLHWRQLFPGGFLEHHYEAWRAEPVLQVRRLLAFCALPFAPACVDVHDGGERIVGSVAELMRRDSERCAAYGKELKRLRALLRMRGAGE</sequence>
<keyword evidence="5" id="KW-1185">Reference proteome</keyword>
<evidence type="ECO:0000313" key="4">
    <source>
        <dbReference type="EMBL" id="THD06739.1"/>
    </source>
</evidence>
<gene>
    <name evidence="4" type="ORF">B1991_12000</name>
</gene>
<dbReference type="Pfam" id="PF14559">
    <property type="entry name" value="TPR_19"/>
    <property type="match status" value="1"/>
</dbReference>
<dbReference type="InterPro" id="IPR011990">
    <property type="entry name" value="TPR-like_helical_dom_sf"/>
</dbReference>
<protein>
    <submittedName>
        <fullName evidence="4">Uncharacterized protein</fullName>
    </submittedName>
</protein>
<evidence type="ECO:0000256" key="1">
    <source>
        <dbReference type="ARBA" id="ARBA00022737"/>
    </source>
</evidence>
<dbReference type="InterPro" id="IPR013105">
    <property type="entry name" value="TPR_2"/>
</dbReference>
<dbReference type="InterPro" id="IPR027417">
    <property type="entry name" value="P-loop_NTPase"/>
</dbReference>
<evidence type="ECO:0000313" key="5">
    <source>
        <dbReference type="Proteomes" id="UP000306317"/>
    </source>
</evidence>
<dbReference type="Pfam" id="PF13469">
    <property type="entry name" value="Sulfotransfer_3"/>
    <property type="match status" value="1"/>
</dbReference>
<dbReference type="InterPro" id="IPR051012">
    <property type="entry name" value="CellSynth/LPSAsmb/PSIAsmb"/>
</dbReference>
<dbReference type="InterPro" id="IPR019734">
    <property type="entry name" value="TPR_rpt"/>
</dbReference>
<keyword evidence="1" id="KW-0677">Repeat</keyword>
<dbReference type="SMART" id="SM00028">
    <property type="entry name" value="TPR"/>
    <property type="match status" value="5"/>
</dbReference>
<dbReference type="Gene3D" id="1.25.40.10">
    <property type="entry name" value="Tetratricopeptide repeat domain"/>
    <property type="match status" value="2"/>
</dbReference>